<name>A0A9N9CSX1_9GLOM</name>
<proteinExistence type="predicted"/>
<dbReference type="AlphaFoldDB" id="A0A9N9CSX1"/>
<feature type="non-terminal residue" evidence="1">
    <location>
        <position position="1"/>
    </location>
</feature>
<dbReference type="EMBL" id="CAJVPQ010002858">
    <property type="protein sequence ID" value="CAG8610692.1"/>
    <property type="molecule type" value="Genomic_DNA"/>
</dbReference>
<sequence length="60" mass="6837">DNGKFVQVLWNKVMPSSPSSRDVLGKRRSIDIIAIILQIFLLTIKHGRAYHQMGNPIFES</sequence>
<evidence type="ECO:0000313" key="2">
    <source>
        <dbReference type="Proteomes" id="UP000789570"/>
    </source>
</evidence>
<gene>
    <name evidence="1" type="ORF">FCALED_LOCUS9054</name>
</gene>
<evidence type="ECO:0000313" key="1">
    <source>
        <dbReference type="EMBL" id="CAG8610692.1"/>
    </source>
</evidence>
<reference evidence="1" key="1">
    <citation type="submission" date="2021-06" db="EMBL/GenBank/DDBJ databases">
        <authorList>
            <person name="Kallberg Y."/>
            <person name="Tangrot J."/>
            <person name="Rosling A."/>
        </authorList>
    </citation>
    <scope>NUCLEOTIDE SEQUENCE</scope>
    <source>
        <strain evidence="1">UK204</strain>
    </source>
</reference>
<keyword evidence="2" id="KW-1185">Reference proteome</keyword>
<dbReference type="Proteomes" id="UP000789570">
    <property type="component" value="Unassembled WGS sequence"/>
</dbReference>
<protein>
    <submittedName>
        <fullName evidence="1">16360_t:CDS:1</fullName>
    </submittedName>
</protein>
<accession>A0A9N9CSX1</accession>
<organism evidence="1 2">
    <name type="scientific">Funneliformis caledonium</name>
    <dbReference type="NCBI Taxonomy" id="1117310"/>
    <lineage>
        <taxon>Eukaryota</taxon>
        <taxon>Fungi</taxon>
        <taxon>Fungi incertae sedis</taxon>
        <taxon>Mucoromycota</taxon>
        <taxon>Glomeromycotina</taxon>
        <taxon>Glomeromycetes</taxon>
        <taxon>Glomerales</taxon>
        <taxon>Glomeraceae</taxon>
        <taxon>Funneliformis</taxon>
    </lineage>
</organism>
<comment type="caution">
    <text evidence="1">The sequence shown here is derived from an EMBL/GenBank/DDBJ whole genome shotgun (WGS) entry which is preliminary data.</text>
</comment>